<organism evidence="1 2">
    <name type="scientific">Symbiodinium necroappetens</name>
    <dbReference type="NCBI Taxonomy" id="1628268"/>
    <lineage>
        <taxon>Eukaryota</taxon>
        <taxon>Sar</taxon>
        <taxon>Alveolata</taxon>
        <taxon>Dinophyceae</taxon>
        <taxon>Suessiales</taxon>
        <taxon>Symbiodiniaceae</taxon>
        <taxon>Symbiodinium</taxon>
    </lineage>
</organism>
<evidence type="ECO:0000313" key="1">
    <source>
        <dbReference type="EMBL" id="CAE7546117.1"/>
    </source>
</evidence>
<dbReference type="InterPro" id="IPR015813">
    <property type="entry name" value="Pyrv/PenolPyrv_kinase-like_dom"/>
</dbReference>
<keyword evidence="2" id="KW-1185">Reference proteome</keyword>
<proteinExistence type="predicted"/>
<dbReference type="OrthoDB" id="1923844at2759"/>
<reference evidence="1" key="1">
    <citation type="submission" date="2021-02" db="EMBL/GenBank/DDBJ databases">
        <authorList>
            <person name="Dougan E. K."/>
            <person name="Rhodes N."/>
            <person name="Thang M."/>
            <person name="Chan C."/>
        </authorList>
    </citation>
    <scope>NUCLEOTIDE SEQUENCE</scope>
</reference>
<sequence length="56" mass="6235">MILRYVSGGKTPVLPRERYIELGYQVAIYPATGFLAMGKALEKVYRSLRNEGASAE</sequence>
<feature type="non-terminal residue" evidence="1">
    <location>
        <position position="56"/>
    </location>
</feature>
<dbReference type="Proteomes" id="UP000601435">
    <property type="component" value="Unassembled WGS sequence"/>
</dbReference>
<comment type="caution">
    <text evidence="1">The sequence shown here is derived from an EMBL/GenBank/DDBJ whole genome shotgun (WGS) entry which is preliminary data.</text>
</comment>
<dbReference type="InterPro" id="IPR040442">
    <property type="entry name" value="Pyrv_kinase-like_dom_sf"/>
</dbReference>
<dbReference type="Gene3D" id="3.20.20.60">
    <property type="entry name" value="Phosphoenolpyruvate-binding domains"/>
    <property type="match status" value="1"/>
</dbReference>
<dbReference type="EMBL" id="CAJNJA010025626">
    <property type="protein sequence ID" value="CAE7546117.1"/>
    <property type="molecule type" value="Genomic_DNA"/>
</dbReference>
<gene>
    <name evidence="1" type="primary">bcpA</name>
    <name evidence="1" type="ORF">SNEC2469_LOCUS15729</name>
</gene>
<dbReference type="SUPFAM" id="SSF51621">
    <property type="entry name" value="Phosphoenolpyruvate/pyruvate domain"/>
    <property type="match status" value="1"/>
</dbReference>
<name>A0A812TWZ1_9DINO</name>
<evidence type="ECO:0000313" key="2">
    <source>
        <dbReference type="Proteomes" id="UP000601435"/>
    </source>
</evidence>
<dbReference type="GO" id="GO:0003824">
    <property type="term" value="F:catalytic activity"/>
    <property type="evidence" value="ECO:0007669"/>
    <property type="project" value="InterPro"/>
</dbReference>
<accession>A0A812TWZ1</accession>
<dbReference type="AlphaFoldDB" id="A0A812TWZ1"/>
<protein>
    <submittedName>
        <fullName evidence="1">BcpA protein</fullName>
    </submittedName>
</protein>